<name>A0A485L744_9STRA</name>
<reference evidence="7" key="2">
    <citation type="submission" date="2019-06" db="EMBL/GenBank/DDBJ databases">
        <title>Genomics analysis of Aphanomyces spp. identifies a new class of oomycete effector associated with host adaptation.</title>
        <authorList>
            <person name="Gaulin E."/>
        </authorList>
    </citation>
    <scope>NUCLEOTIDE SEQUENCE</scope>
    <source>
        <strain evidence="7">CBS 578.67</strain>
    </source>
</reference>
<dbReference type="PANTHER" id="PTHR21451:SF19">
    <property type="entry name" value="ACTIVATED IN BLOCKED UNFOLDED PROTEIN RESPONSE"/>
    <property type="match status" value="1"/>
</dbReference>
<protein>
    <recommendedName>
        <fullName evidence="2">Histone-lysine N-methyltransferase, H3 lysine-79 specific</fullName>
        <ecNumber evidence="1">2.1.1.360</ecNumber>
    </recommendedName>
    <alternativeName>
        <fullName evidence="4">Histone H3-K79 methyltransferase</fullName>
    </alternativeName>
</protein>
<evidence type="ECO:0000256" key="1">
    <source>
        <dbReference type="ARBA" id="ARBA00012190"/>
    </source>
</evidence>
<dbReference type="InterPro" id="IPR025789">
    <property type="entry name" value="DOT1_dom"/>
</dbReference>
<evidence type="ECO:0000313" key="9">
    <source>
        <dbReference type="Proteomes" id="UP000332933"/>
    </source>
</evidence>
<feature type="domain" description="DOT1" evidence="6">
    <location>
        <begin position="97"/>
        <end position="232"/>
    </location>
</feature>
<dbReference type="Gene3D" id="3.40.50.150">
    <property type="entry name" value="Vaccinia Virus protein VP39"/>
    <property type="match status" value="1"/>
</dbReference>
<dbReference type="GO" id="GO:0140956">
    <property type="term" value="F:histone H3K79 trimethyltransferase activity"/>
    <property type="evidence" value="ECO:0007669"/>
    <property type="project" value="UniProtKB-EC"/>
</dbReference>
<evidence type="ECO:0000259" key="6">
    <source>
        <dbReference type="Pfam" id="PF08123"/>
    </source>
</evidence>
<evidence type="ECO:0000313" key="7">
    <source>
        <dbReference type="EMBL" id="KAF0691825.1"/>
    </source>
</evidence>
<comment type="catalytic activity">
    <reaction evidence="5">
        <text>L-lysyl(79)-[histone H3] + 3 S-adenosyl-L-methionine = N(6),N(6),N(6)-trimethyl-L-lysyl(79)-[histone H3] + 3 S-adenosyl-L-homocysteine + 3 H(+)</text>
        <dbReference type="Rhea" id="RHEA:60328"/>
        <dbReference type="Rhea" id="RHEA-COMP:15549"/>
        <dbReference type="Rhea" id="RHEA-COMP:15552"/>
        <dbReference type="ChEBI" id="CHEBI:15378"/>
        <dbReference type="ChEBI" id="CHEBI:29969"/>
        <dbReference type="ChEBI" id="CHEBI:57856"/>
        <dbReference type="ChEBI" id="CHEBI:59789"/>
        <dbReference type="ChEBI" id="CHEBI:61961"/>
        <dbReference type="EC" id="2.1.1.360"/>
    </reaction>
</comment>
<proteinExistence type="predicted"/>
<reference evidence="8 9" key="1">
    <citation type="submission" date="2019-03" db="EMBL/GenBank/DDBJ databases">
        <authorList>
            <person name="Gaulin E."/>
            <person name="Dumas B."/>
        </authorList>
    </citation>
    <scope>NUCLEOTIDE SEQUENCE [LARGE SCALE GENOMIC DNA]</scope>
    <source>
        <strain evidence="8">CBS 568.67</strain>
    </source>
</reference>
<dbReference type="EC" id="2.1.1.360" evidence="1"/>
<evidence type="ECO:0000256" key="4">
    <source>
        <dbReference type="ARBA" id="ARBA00029821"/>
    </source>
</evidence>
<dbReference type="EMBL" id="VJMH01006019">
    <property type="protein sequence ID" value="KAF0691825.1"/>
    <property type="molecule type" value="Genomic_DNA"/>
</dbReference>
<sequence length="276" mass="30852">MSDRTRVFRLLRIATRLTDPEKHVLKGLIVRRDPRLIQLTSDDEMLLVVSTIVVSNAFHVWYDLFRAIDCSAHTAWHLHQNSDCSRTLMTNPDPFSSSLLYGEVDFFGFASLLAMLAPQPDQCLYDLGHGSGRAVFAAALLYPTLHLVGIELVDALFDASRMALHEFQTRTRPTAGTITLIHGDLTQVDWWSHAGIVFVNATAFSAPLWADVETLLPRLRPTARFVSLTQTTAVMTLVAQCSVATSWGTEPAYIYQGFPTHAMETKYVPTHTFESI</sequence>
<dbReference type="OrthoDB" id="443402at2759"/>
<evidence type="ECO:0000256" key="3">
    <source>
        <dbReference type="ARBA" id="ARBA00022853"/>
    </source>
</evidence>
<accession>A0A485L744</accession>
<evidence type="ECO:0000313" key="8">
    <source>
        <dbReference type="EMBL" id="VFT93775.1"/>
    </source>
</evidence>
<organism evidence="8 9">
    <name type="scientific">Aphanomyces stellatus</name>
    <dbReference type="NCBI Taxonomy" id="120398"/>
    <lineage>
        <taxon>Eukaryota</taxon>
        <taxon>Sar</taxon>
        <taxon>Stramenopiles</taxon>
        <taxon>Oomycota</taxon>
        <taxon>Saprolegniomycetes</taxon>
        <taxon>Saprolegniales</taxon>
        <taxon>Verrucalvaceae</taxon>
        <taxon>Aphanomyces</taxon>
    </lineage>
</organism>
<evidence type="ECO:0000256" key="5">
    <source>
        <dbReference type="ARBA" id="ARBA00047770"/>
    </source>
</evidence>
<dbReference type="SUPFAM" id="SSF53335">
    <property type="entry name" value="S-adenosyl-L-methionine-dependent methyltransferases"/>
    <property type="match status" value="1"/>
</dbReference>
<keyword evidence="3" id="KW-0156">Chromatin regulator</keyword>
<dbReference type="AlphaFoldDB" id="A0A485L744"/>
<dbReference type="GO" id="GO:0051726">
    <property type="term" value="P:regulation of cell cycle"/>
    <property type="evidence" value="ECO:0007669"/>
    <property type="project" value="InterPro"/>
</dbReference>
<dbReference type="Pfam" id="PF08123">
    <property type="entry name" value="DOT1"/>
    <property type="match status" value="1"/>
</dbReference>
<dbReference type="EMBL" id="CAADRA010006040">
    <property type="protein sequence ID" value="VFT93775.1"/>
    <property type="molecule type" value="Genomic_DNA"/>
</dbReference>
<keyword evidence="9" id="KW-1185">Reference proteome</keyword>
<dbReference type="PANTHER" id="PTHR21451">
    <property type="entry name" value="HISTONE H3 METHYLTRANSFERASE"/>
    <property type="match status" value="1"/>
</dbReference>
<dbReference type="InterPro" id="IPR029063">
    <property type="entry name" value="SAM-dependent_MTases_sf"/>
</dbReference>
<dbReference type="Proteomes" id="UP000332933">
    <property type="component" value="Unassembled WGS sequence"/>
</dbReference>
<evidence type="ECO:0000256" key="2">
    <source>
        <dbReference type="ARBA" id="ARBA00020987"/>
    </source>
</evidence>
<dbReference type="InterPro" id="IPR030445">
    <property type="entry name" value="H3-K79_meTrfase"/>
</dbReference>
<gene>
    <name evidence="8" type="primary">Aste57867_17014</name>
    <name evidence="7" type="ORF">As57867_016956</name>
    <name evidence="8" type="ORF">ASTE57867_17014</name>
</gene>